<dbReference type="Proteomes" id="UP000485058">
    <property type="component" value="Unassembled WGS sequence"/>
</dbReference>
<evidence type="ECO:0000313" key="2">
    <source>
        <dbReference type="Proteomes" id="UP000485058"/>
    </source>
</evidence>
<evidence type="ECO:0000313" key="1">
    <source>
        <dbReference type="EMBL" id="GFH18962.1"/>
    </source>
</evidence>
<dbReference type="CDD" id="cd00084">
    <property type="entry name" value="HMG-box_SF"/>
    <property type="match status" value="1"/>
</dbReference>
<sequence>MAEARNSDPSVTSNEVFKQVGPAWKALPAEQVAEYKKQAAARNDALSVVADPGSELWGAWRLNPAPAVHLTPALGHPGACSLH</sequence>
<organism evidence="1 2">
    <name type="scientific">Haematococcus lacustris</name>
    <name type="common">Green alga</name>
    <name type="synonym">Haematococcus pluvialis</name>
    <dbReference type="NCBI Taxonomy" id="44745"/>
    <lineage>
        <taxon>Eukaryota</taxon>
        <taxon>Viridiplantae</taxon>
        <taxon>Chlorophyta</taxon>
        <taxon>core chlorophytes</taxon>
        <taxon>Chlorophyceae</taxon>
        <taxon>CS clade</taxon>
        <taxon>Chlamydomonadales</taxon>
        <taxon>Haematococcaceae</taxon>
        <taxon>Haematococcus</taxon>
    </lineage>
</organism>
<dbReference type="EMBL" id="BLLF01001386">
    <property type="protein sequence ID" value="GFH18962.1"/>
    <property type="molecule type" value="Genomic_DNA"/>
</dbReference>
<name>A0A699ZSQ0_HAELA</name>
<gene>
    <name evidence="1" type="ORF">HaLaN_15846</name>
</gene>
<dbReference type="InterPro" id="IPR036910">
    <property type="entry name" value="HMG_box_dom_sf"/>
</dbReference>
<comment type="caution">
    <text evidence="1">The sequence shown here is derived from an EMBL/GenBank/DDBJ whole genome shotgun (WGS) entry which is preliminary data.</text>
</comment>
<dbReference type="SUPFAM" id="SSF47095">
    <property type="entry name" value="HMG-box"/>
    <property type="match status" value="1"/>
</dbReference>
<accession>A0A699ZSQ0</accession>
<dbReference type="AlphaFoldDB" id="A0A699ZSQ0"/>
<keyword evidence="2" id="KW-1185">Reference proteome</keyword>
<reference evidence="1 2" key="1">
    <citation type="submission" date="2020-02" db="EMBL/GenBank/DDBJ databases">
        <title>Draft genome sequence of Haematococcus lacustris strain NIES-144.</title>
        <authorList>
            <person name="Morimoto D."/>
            <person name="Nakagawa S."/>
            <person name="Yoshida T."/>
            <person name="Sawayama S."/>
        </authorList>
    </citation>
    <scope>NUCLEOTIDE SEQUENCE [LARGE SCALE GENOMIC DNA]</scope>
    <source>
        <strain evidence="1 2">NIES-144</strain>
    </source>
</reference>
<protein>
    <recommendedName>
        <fullName evidence="3">HMG box domain-containing protein</fullName>
    </recommendedName>
</protein>
<proteinExistence type="predicted"/>
<evidence type="ECO:0008006" key="3">
    <source>
        <dbReference type="Google" id="ProtNLM"/>
    </source>
</evidence>
<dbReference type="Gene3D" id="1.10.30.10">
    <property type="entry name" value="High mobility group box domain"/>
    <property type="match status" value="1"/>
</dbReference>